<feature type="compositionally biased region" description="Low complexity" evidence="8">
    <location>
        <begin position="60"/>
        <end position="70"/>
    </location>
</feature>
<evidence type="ECO:0000256" key="1">
    <source>
        <dbReference type="ARBA" id="ARBA00004651"/>
    </source>
</evidence>
<evidence type="ECO:0008006" key="12">
    <source>
        <dbReference type="Google" id="ProtNLM"/>
    </source>
</evidence>
<dbReference type="AlphaFoldDB" id="A0A2T9ZK12"/>
<proteinExistence type="predicted"/>
<evidence type="ECO:0000256" key="6">
    <source>
        <dbReference type="ARBA" id="ARBA00023065"/>
    </source>
</evidence>
<dbReference type="GO" id="GO:0005254">
    <property type="term" value="F:chloride channel activity"/>
    <property type="evidence" value="ECO:0007669"/>
    <property type="project" value="InterPro"/>
</dbReference>
<name>A0A2T9ZK12_9FUNG</name>
<organism evidence="10 11">
    <name type="scientific">Smittium megazygosporum</name>
    <dbReference type="NCBI Taxonomy" id="133381"/>
    <lineage>
        <taxon>Eukaryota</taxon>
        <taxon>Fungi</taxon>
        <taxon>Fungi incertae sedis</taxon>
        <taxon>Zoopagomycota</taxon>
        <taxon>Kickxellomycotina</taxon>
        <taxon>Harpellomycetes</taxon>
        <taxon>Harpellales</taxon>
        <taxon>Legeriomycetaceae</taxon>
        <taxon>Smittium</taxon>
    </lineage>
</organism>
<comment type="subcellular location">
    <subcellularLocation>
        <location evidence="1">Cell membrane</location>
        <topology evidence="1">Multi-pass membrane protein</topology>
    </subcellularLocation>
</comment>
<dbReference type="OrthoDB" id="1368at2759"/>
<dbReference type="PANTHER" id="PTHR33281">
    <property type="entry name" value="UPF0187 PROTEIN YNEE"/>
    <property type="match status" value="1"/>
</dbReference>
<dbReference type="Pfam" id="PF25539">
    <property type="entry name" value="Bestrophin_2"/>
    <property type="match status" value="1"/>
</dbReference>
<keyword evidence="7 9" id="KW-0472">Membrane</keyword>
<comment type="caution">
    <text evidence="10">The sequence shown here is derived from an EMBL/GenBank/DDBJ whole genome shotgun (WGS) entry which is preliminary data.</text>
</comment>
<dbReference type="Proteomes" id="UP000245609">
    <property type="component" value="Unassembled WGS sequence"/>
</dbReference>
<protein>
    <recommendedName>
        <fullName evidence="12">Bestrophin homolog</fullName>
    </recommendedName>
</protein>
<evidence type="ECO:0000256" key="4">
    <source>
        <dbReference type="ARBA" id="ARBA00022692"/>
    </source>
</evidence>
<evidence type="ECO:0000313" key="10">
    <source>
        <dbReference type="EMBL" id="PVV04857.1"/>
    </source>
</evidence>
<dbReference type="PANTHER" id="PTHR33281:SF19">
    <property type="entry name" value="VOLTAGE-DEPENDENT ANION CHANNEL-FORMING PROTEIN YNEE"/>
    <property type="match status" value="1"/>
</dbReference>
<dbReference type="STRING" id="133381.A0A2T9ZK12"/>
<evidence type="ECO:0000313" key="11">
    <source>
        <dbReference type="Proteomes" id="UP000245609"/>
    </source>
</evidence>
<keyword evidence="11" id="KW-1185">Reference proteome</keyword>
<evidence type="ECO:0000256" key="3">
    <source>
        <dbReference type="ARBA" id="ARBA00022475"/>
    </source>
</evidence>
<keyword evidence="2" id="KW-0813">Transport</keyword>
<sequence>MKKKNDQALKNVVGMCFAIKYYLLGKPDYVSSELCKILPPPVRGVLTGRNYEAAEGTGESSNSSLLNSRPNSKKSSQRLFDEYELNLPYRLAFELTKYIEEVPSDCLKPQTYNILLTSLNSMVSAFKGCLRIQTTPMPISYNSFLYKAVTLYLIFLPFASINYGYVVTCLVQALVTFLLFGALAIAEEIEDPFGDDENDLEMAKFCDNIYREWEFASRLSLENAF</sequence>
<feature type="transmembrane region" description="Helical" evidence="9">
    <location>
        <begin position="139"/>
        <end position="159"/>
    </location>
</feature>
<accession>A0A2T9ZK12</accession>
<evidence type="ECO:0000256" key="7">
    <source>
        <dbReference type="ARBA" id="ARBA00023136"/>
    </source>
</evidence>
<evidence type="ECO:0000256" key="2">
    <source>
        <dbReference type="ARBA" id="ARBA00022448"/>
    </source>
</evidence>
<evidence type="ECO:0000256" key="5">
    <source>
        <dbReference type="ARBA" id="ARBA00022989"/>
    </source>
</evidence>
<gene>
    <name evidence="10" type="ORF">BB560_000628</name>
</gene>
<feature type="region of interest" description="Disordered" evidence="8">
    <location>
        <begin position="53"/>
        <end position="73"/>
    </location>
</feature>
<keyword evidence="3" id="KW-1003">Cell membrane</keyword>
<reference evidence="10 11" key="1">
    <citation type="journal article" date="2018" name="MBio">
        <title>Comparative Genomics Reveals the Core Gene Toolbox for the Fungus-Insect Symbiosis.</title>
        <authorList>
            <person name="Wang Y."/>
            <person name="Stata M."/>
            <person name="Wang W."/>
            <person name="Stajich J.E."/>
            <person name="White M.M."/>
            <person name="Moncalvo J.M."/>
        </authorList>
    </citation>
    <scope>NUCLEOTIDE SEQUENCE [LARGE SCALE GENOMIC DNA]</scope>
    <source>
        <strain evidence="10 11">SC-DP-2</strain>
    </source>
</reference>
<dbReference type="EMBL" id="MBFS01000069">
    <property type="protein sequence ID" value="PVV04857.1"/>
    <property type="molecule type" value="Genomic_DNA"/>
</dbReference>
<dbReference type="GO" id="GO:0005886">
    <property type="term" value="C:plasma membrane"/>
    <property type="evidence" value="ECO:0007669"/>
    <property type="project" value="UniProtKB-SubCell"/>
</dbReference>
<feature type="transmembrane region" description="Helical" evidence="9">
    <location>
        <begin position="165"/>
        <end position="186"/>
    </location>
</feature>
<evidence type="ECO:0000256" key="8">
    <source>
        <dbReference type="SAM" id="MobiDB-lite"/>
    </source>
</evidence>
<keyword evidence="5 9" id="KW-1133">Transmembrane helix</keyword>
<keyword evidence="4 9" id="KW-0812">Transmembrane</keyword>
<keyword evidence="6" id="KW-0406">Ion transport</keyword>
<dbReference type="InterPro" id="IPR044669">
    <property type="entry name" value="YneE/VCCN1/2-like"/>
</dbReference>
<evidence type="ECO:0000256" key="9">
    <source>
        <dbReference type="SAM" id="Phobius"/>
    </source>
</evidence>